<sequence length="79" mass="8809">MKRSLSSWLSWSSWMPGRTRQAPERRRSEDCADYGTAFGLDMSFGALTQESGGEGDQDRRDRQPARADGEAPSRASPKD</sequence>
<keyword evidence="3" id="KW-1185">Reference proteome</keyword>
<protein>
    <submittedName>
        <fullName evidence="2">Uncharacterized protein</fullName>
    </submittedName>
</protein>
<reference evidence="2 3" key="1">
    <citation type="submission" date="2020-05" db="EMBL/GenBank/DDBJ databases">
        <title>Genomic Encyclopedia of Type Strains, Phase IV (KMG-V): Genome sequencing to study the core and pangenomes of soil and plant-associated prokaryotes.</title>
        <authorList>
            <person name="Whitman W."/>
        </authorList>
    </citation>
    <scope>NUCLEOTIDE SEQUENCE [LARGE SCALE GENOMIC DNA]</scope>
    <source>
        <strain evidence="2 3">C29</strain>
    </source>
</reference>
<feature type="region of interest" description="Disordered" evidence="1">
    <location>
        <begin position="42"/>
        <end position="79"/>
    </location>
</feature>
<feature type="region of interest" description="Disordered" evidence="1">
    <location>
        <begin position="1"/>
        <end position="30"/>
    </location>
</feature>
<dbReference type="EMBL" id="JABSNM010000031">
    <property type="protein sequence ID" value="NRT58512.1"/>
    <property type="molecule type" value="Genomic_DNA"/>
</dbReference>
<evidence type="ECO:0000256" key="1">
    <source>
        <dbReference type="SAM" id="MobiDB-lite"/>
    </source>
</evidence>
<feature type="compositionally biased region" description="Basic and acidic residues" evidence="1">
    <location>
        <begin position="56"/>
        <end position="79"/>
    </location>
</feature>
<feature type="compositionally biased region" description="Basic and acidic residues" evidence="1">
    <location>
        <begin position="21"/>
        <end position="30"/>
    </location>
</feature>
<name>A0ABX2GA87_9BURK</name>
<organism evidence="2 3">
    <name type="scientific">Sphaerotilus uruguayifluvii</name>
    <dbReference type="NCBI Taxonomy" id="2735897"/>
    <lineage>
        <taxon>Bacteria</taxon>
        <taxon>Pseudomonadati</taxon>
        <taxon>Pseudomonadota</taxon>
        <taxon>Betaproteobacteria</taxon>
        <taxon>Burkholderiales</taxon>
        <taxon>Sphaerotilaceae</taxon>
        <taxon>Sphaerotilus</taxon>
    </lineage>
</organism>
<feature type="compositionally biased region" description="Low complexity" evidence="1">
    <location>
        <begin position="1"/>
        <end position="14"/>
    </location>
</feature>
<proteinExistence type="predicted"/>
<accession>A0ABX2GA87</accession>
<comment type="caution">
    <text evidence="2">The sequence shown here is derived from an EMBL/GenBank/DDBJ whole genome shotgun (WGS) entry which is preliminary data.</text>
</comment>
<gene>
    <name evidence="2" type="ORF">HNQ01_004280</name>
</gene>
<evidence type="ECO:0000313" key="2">
    <source>
        <dbReference type="EMBL" id="NRT58512.1"/>
    </source>
</evidence>
<dbReference type="Proteomes" id="UP001516061">
    <property type="component" value="Unassembled WGS sequence"/>
</dbReference>
<evidence type="ECO:0000313" key="3">
    <source>
        <dbReference type="Proteomes" id="UP001516061"/>
    </source>
</evidence>